<dbReference type="AlphaFoldDB" id="A0A8T0DFE9"/>
<name>A0A8T0DFE9_9TREM</name>
<proteinExistence type="predicted"/>
<evidence type="ECO:0000313" key="2">
    <source>
        <dbReference type="Proteomes" id="UP000699462"/>
    </source>
</evidence>
<comment type="caution">
    <text evidence="1">The sequence shown here is derived from an EMBL/GenBank/DDBJ whole genome shotgun (WGS) entry which is preliminary data.</text>
</comment>
<keyword evidence="2" id="KW-1185">Reference proteome</keyword>
<dbReference type="EMBL" id="JTDF01006615">
    <property type="protein sequence ID" value="KAF8565511.1"/>
    <property type="molecule type" value="Genomic_DNA"/>
</dbReference>
<sequence length="68" mass="7530">MQCASTGVSICATNCPFSRMLLPIFPQTDTLELSNAVILILNLNVELRAKMKMDSTCTLGALRLRERD</sequence>
<accession>A0A8T0DFE9</accession>
<dbReference type="Proteomes" id="UP000699462">
    <property type="component" value="Unassembled WGS sequence"/>
</dbReference>
<protein>
    <submittedName>
        <fullName evidence="1">Uncharacterized protein</fullName>
    </submittedName>
</protein>
<organism evidence="1 2">
    <name type="scientific">Paragonimus westermani</name>
    <dbReference type="NCBI Taxonomy" id="34504"/>
    <lineage>
        <taxon>Eukaryota</taxon>
        <taxon>Metazoa</taxon>
        <taxon>Spiralia</taxon>
        <taxon>Lophotrochozoa</taxon>
        <taxon>Platyhelminthes</taxon>
        <taxon>Trematoda</taxon>
        <taxon>Digenea</taxon>
        <taxon>Plagiorchiida</taxon>
        <taxon>Troglotremata</taxon>
        <taxon>Troglotrematidae</taxon>
        <taxon>Paragonimus</taxon>
    </lineage>
</organism>
<reference evidence="1 2" key="1">
    <citation type="submission" date="2019-07" db="EMBL/GenBank/DDBJ databases">
        <title>Annotation for the trematode Paragonimus westermani.</title>
        <authorList>
            <person name="Choi Y.-J."/>
        </authorList>
    </citation>
    <scope>NUCLEOTIDE SEQUENCE [LARGE SCALE GENOMIC DNA]</scope>
    <source>
        <strain evidence="1">180907_Pwestermani</strain>
    </source>
</reference>
<evidence type="ECO:0000313" key="1">
    <source>
        <dbReference type="EMBL" id="KAF8565511.1"/>
    </source>
</evidence>
<gene>
    <name evidence="1" type="ORF">P879_08175</name>
</gene>